<dbReference type="Pfam" id="PF12811">
    <property type="entry name" value="BaxI_1"/>
    <property type="match status" value="1"/>
</dbReference>
<evidence type="ECO:0000313" key="3">
    <source>
        <dbReference type="Proteomes" id="UP001595907"/>
    </source>
</evidence>
<keyword evidence="1" id="KW-0472">Membrane</keyword>
<evidence type="ECO:0000256" key="1">
    <source>
        <dbReference type="SAM" id="Phobius"/>
    </source>
</evidence>
<dbReference type="RefSeq" id="WP_379708626.1">
    <property type="nucleotide sequence ID" value="NZ_JBHSCZ010000002.1"/>
</dbReference>
<proteinExistence type="predicted"/>
<evidence type="ECO:0000313" key="2">
    <source>
        <dbReference type="EMBL" id="MFC4262812.1"/>
    </source>
</evidence>
<keyword evidence="1" id="KW-1133">Transmembrane helix</keyword>
<comment type="caution">
    <text evidence="2">The sequence shown here is derived from an EMBL/GenBank/DDBJ whole genome shotgun (WGS) entry which is preliminary data.</text>
</comment>
<dbReference type="EMBL" id="JBHSCZ010000002">
    <property type="protein sequence ID" value="MFC4262812.1"/>
    <property type="molecule type" value="Genomic_DNA"/>
</dbReference>
<protein>
    <submittedName>
        <fullName evidence="2">Bax inhibitor-1/YccA family protein</fullName>
    </submittedName>
</protein>
<name>A0ABV8QRC1_9BACT</name>
<dbReference type="InterPro" id="IPR010539">
    <property type="entry name" value="BaxI_1-like"/>
</dbReference>
<accession>A0ABV8QRC1</accession>
<keyword evidence="3" id="KW-1185">Reference proteome</keyword>
<sequence>MALFESGNPALSEKKFSSTVIPDVLHVDEATTMTVKGSLQKFGFLLLLVLGTSFYSWKQFAEGGAIQGMLLTGLIGGIIAAIVIIFKQEWSPYLAPVYALMQGLFLGAISAMFNAAFAEKAPNIVFNAIGLTLAVAVAMYLLFSFRIIKATEKFKSIIIAATVGIGVFYLIVMVVRMFGVDMPFLHEGSAMGIGFSLIVTAVAALNLILDFDMIEKGSELGAPKYMEWYGAFGLLVTIIWLYMEILKLLAKINRR</sequence>
<feature type="transmembrane region" description="Helical" evidence="1">
    <location>
        <begin position="229"/>
        <end position="250"/>
    </location>
</feature>
<feature type="transmembrane region" description="Helical" evidence="1">
    <location>
        <begin position="124"/>
        <end position="145"/>
    </location>
</feature>
<reference evidence="3" key="1">
    <citation type="journal article" date="2019" name="Int. J. Syst. Evol. Microbiol.">
        <title>The Global Catalogue of Microorganisms (GCM) 10K type strain sequencing project: providing services to taxonomists for standard genome sequencing and annotation.</title>
        <authorList>
            <consortium name="The Broad Institute Genomics Platform"/>
            <consortium name="The Broad Institute Genome Sequencing Center for Infectious Disease"/>
            <person name="Wu L."/>
            <person name="Ma J."/>
        </authorList>
    </citation>
    <scope>NUCLEOTIDE SEQUENCE [LARGE SCALE GENOMIC DNA]</scope>
    <source>
        <strain evidence="3">CECT 8289</strain>
    </source>
</reference>
<feature type="transmembrane region" description="Helical" evidence="1">
    <location>
        <begin position="39"/>
        <end position="57"/>
    </location>
</feature>
<dbReference type="Proteomes" id="UP001595907">
    <property type="component" value="Unassembled WGS sequence"/>
</dbReference>
<feature type="transmembrane region" description="Helical" evidence="1">
    <location>
        <begin position="157"/>
        <end position="178"/>
    </location>
</feature>
<organism evidence="2 3">
    <name type="scientific">Ferruginibacter yonginensis</name>
    <dbReference type="NCBI Taxonomy" id="1310416"/>
    <lineage>
        <taxon>Bacteria</taxon>
        <taxon>Pseudomonadati</taxon>
        <taxon>Bacteroidota</taxon>
        <taxon>Chitinophagia</taxon>
        <taxon>Chitinophagales</taxon>
        <taxon>Chitinophagaceae</taxon>
        <taxon>Ferruginibacter</taxon>
    </lineage>
</organism>
<dbReference type="PANTHER" id="PTHR41282">
    <property type="entry name" value="CONSERVED TRANSMEMBRANE PROTEIN-RELATED"/>
    <property type="match status" value="1"/>
</dbReference>
<feature type="transmembrane region" description="Helical" evidence="1">
    <location>
        <begin position="190"/>
        <end position="209"/>
    </location>
</feature>
<dbReference type="PIRSF" id="PIRSF009160">
    <property type="entry name" value="UCP009160"/>
    <property type="match status" value="1"/>
</dbReference>
<feature type="transmembrane region" description="Helical" evidence="1">
    <location>
        <begin position="69"/>
        <end position="86"/>
    </location>
</feature>
<feature type="transmembrane region" description="Helical" evidence="1">
    <location>
        <begin position="98"/>
        <end position="117"/>
    </location>
</feature>
<gene>
    <name evidence="2" type="ORF">ACFOWM_07990</name>
</gene>
<dbReference type="PANTHER" id="PTHR41282:SF1">
    <property type="entry name" value="CONSERVED TRANSMEMBRANE PROTEIN-RELATED"/>
    <property type="match status" value="1"/>
</dbReference>
<keyword evidence="1" id="KW-0812">Transmembrane</keyword>